<keyword evidence="1" id="KW-0732">Signal</keyword>
<feature type="chain" id="PRO_5013367681" evidence="1">
    <location>
        <begin position="18"/>
        <end position="139"/>
    </location>
</feature>
<name>A0A1Y1MU68_PHOPY</name>
<accession>A0A1Y1MU68</accession>
<feature type="signal peptide" evidence="1">
    <location>
        <begin position="1"/>
        <end position="17"/>
    </location>
</feature>
<evidence type="ECO:0000313" key="2">
    <source>
        <dbReference type="EMBL" id="JAV89119.1"/>
    </source>
</evidence>
<dbReference type="AlphaFoldDB" id="A0A1Y1MU68"/>
<protein>
    <submittedName>
        <fullName evidence="2">Uncharacterized protein</fullName>
    </submittedName>
</protein>
<organism evidence="2">
    <name type="scientific">Photinus pyralis</name>
    <name type="common">Common eastern firefly</name>
    <name type="synonym">Lampyris pyralis</name>
    <dbReference type="NCBI Taxonomy" id="7054"/>
    <lineage>
        <taxon>Eukaryota</taxon>
        <taxon>Metazoa</taxon>
        <taxon>Ecdysozoa</taxon>
        <taxon>Arthropoda</taxon>
        <taxon>Hexapoda</taxon>
        <taxon>Insecta</taxon>
        <taxon>Pterygota</taxon>
        <taxon>Neoptera</taxon>
        <taxon>Endopterygota</taxon>
        <taxon>Coleoptera</taxon>
        <taxon>Polyphaga</taxon>
        <taxon>Elateriformia</taxon>
        <taxon>Elateroidea</taxon>
        <taxon>Lampyridae</taxon>
        <taxon>Lampyrinae</taxon>
        <taxon>Photinus</taxon>
    </lineage>
</organism>
<sequence length="139" mass="15472">MFAWLVVCSILFRDTHSALVSLDDGSESCVKRVISAVFAEDEVLYIILIGNHNAVPHDIPQSKIIWSLDVLEEKGGSSYRNNFVIQVEDGLSLKKVLSRLVLSSLWDANISPGEHFWSSLLKWTRGTLSCNFGTTTSKT</sequence>
<dbReference type="EMBL" id="GEZM01021143">
    <property type="protein sequence ID" value="JAV89119.1"/>
    <property type="molecule type" value="Transcribed_RNA"/>
</dbReference>
<reference evidence="2" key="1">
    <citation type="journal article" date="2016" name="Sci. Rep.">
        <title>Molecular characterization of firefly nuptial gifts: a multi-omics approach sheds light on postcopulatory sexual selection.</title>
        <authorList>
            <person name="Al-Wathiqui N."/>
            <person name="Fallon T.R."/>
            <person name="South A."/>
            <person name="Weng J.K."/>
            <person name="Lewis S.M."/>
        </authorList>
    </citation>
    <scope>NUCLEOTIDE SEQUENCE</scope>
</reference>
<proteinExistence type="predicted"/>
<evidence type="ECO:0000256" key="1">
    <source>
        <dbReference type="SAM" id="SignalP"/>
    </source>
</evidence>